<gene>
    <name evidence="2" type="ORF">ACZ87_00219</name>
    <name evidence="1" type="ORF">BBW68_07045</name>
</gene>
<dbReference type="OrthoDB" id="6459928at2"/>
<accession>A0A1E7Z306</accession>
<dbReference type="Proteomes" id="UP000244334">
    <property type="component" value="Unassembled WGS sequence"/>
</dbReference>
<dbReference type="Proteomes" id="UP000243534">
    <property type="component" value="Unassembled WGS sequence"/>
</dbReference>
<reference evidence="2 4" key="2">
    <citation type="submission" date="2018-04" db="EMBL/GenBank/DDBJ databases">
        <title>Genomes of the Obligate Erwinia dacicola and Facultative Enterobacter sp. OLF Endosymbionts of the Olive Fruit fly, Bactrocera oleae.</title>
        <authorList>
            <person name="Estes A.M."/>
            <person name="Hearn D.J."/>
            <person name="Agarwal S."/>
            <person name="Pierson E.A."/>
            <person name="Dunning-Hotopp J.C."/>
        </authorList>
    </citation>
    <scope>NUCLEOTIDE SEQUENCE [LARGE SCALE GENOMIC DNA]</scope>
    <source>
        <strain evidence="2 4">Oroville</strain>
    </source>
</reference>
<reference evidence="1 3" key="1">
    <citation type="submission" date="2016-07" db="EMBL/GenBank/DDBJ databases">
        <authorList>
            <person name="Yuval B."/>
        </authorList>
    </citation>
    <scope>NUCLEOTIDE SEQUENCE [LARGE SCALE GENOMIC DNA]</scope>
    <source>
        <strain evidence="1 3">IL</strain>
    </source>
</reference>
<evidence type="ECO:0000313" key="1">
    <source>
        <dbReference type="EMBL" id="OFC63025.1"/>
    </source>
</evidence>
<sequence>MADITQMTDAQKLKLEVYRLVMNDSAATEKAIEFIAGNELNFELFKDAYAKTANETTALAKTEKAIREAKEVLDLFA</sequence>
<keyword evidence="4" id="KW-1185">Reference proteome</keyword>
<dbReference type="EMBL" id="MAYS01000142">
    <property type="protein sequence ID" value="OFC63025.1"/>
    <property type="molecule type" value="Genomic_DNA"/>
</dbReference>
<evidence type="ECO:0000313" key="4">
    <source>
        <dbReference type="Proteomes" id="UP000244334"/>
    </source>
</evidence>
<comment type="caution">
    <text evidence="1">The sequence shown here is derived from an EMBL/GenBank/DDBJ whole genome shotgun (WGS) entry which is preliminary data.</text>
</comment>
<dbReference type="RefSeq" id="WP_070134179.1">
    <property type="nucleotide sequence ID" value="NZ_LJAM02000007.1"/>
</dbReference>
<dbReference type="EMBL" id="LJAM02000007">
    <property type="protein sequence ID" value="RAP72928.1"/>
    <property type="molecule type" value="Genomic_DNA"/>
</dbReference>
<organism evidence="1 3">
    <name type="scientific">Candidatus Erwinia dacicola</name>
    <dbReference type="NCBI Taxonomy" id="252393"/>
    <lineage>
        <taxon>Bacteria</taxon>
        <taxon>Pseudomonadati</taxon>
        <taxon>Pseudomonadota</taxon>
        <taxon>Gammaproteobacteria</taxon>
        <taxon>Enterobacterales</taxon>
        <taxon>Erwiniaceae</taxon>
        <taxon>Erwinia</taxon>
    </lineage>
</organism>
<evidence type="ECO:0008006" key="5">
    <source>
        <dbReference type="Google" id="ProtNLM"/>
    </source>
</evidence>
<dbReference type="AlphaFoldDB" id="A0A1E7Z306"/>
<dbReference type="Pfam" id="PF10834">
    <property type="entry name" value="DUF2560"/>
    <property type="match status" value="1"/>
</dbReference>
<proteinExistence type="predicted"/>
<evidence type="ECO:0000313" key="2">
    <source>
        <dbReference type="EMBL" id="RAP72928.1"/>
    </source>
</evidence>
<evidence type="ECO:0000313" key="3">
    <source>
        <dbReference type="Proteomes" id="UP000243534"/>
    </source>
</evidence>
<protein>
    <recommendedName>
        <fullName evidence="5">DUF2560 domain-containing protein</fullName>
    </recommendedName>
</protein>
<name>A0A1E7Z306_9GAMM</name>
<dbReference type="InterPro" id="IPR022544">
    <property type="entry name" value="Phage_P22_Orf80"/>
</dbReference>